<dbReference type="Gene3D" id="2.60.120.10">
    <property type="entry name" value="Jelly Rolls"/>
    <property type="match status" value="2"/>
</dbReference>
<dbReference type="InterPro" id="IPR014710">
    <property type="entry name" value="RmlC-like_jellyroll"/>
</dbReference>
<accession>A0A0D2H6V8</accession>
<protein>
    <recommendedName>
        <fullName evidence="3">Cupin 2 conserved barrel domain-containing protein</fullName>
    </recommendedName>
</protein>
<dbReference type="InterPro" id="IPR053146">
    <property type="entry name" value="QDO-like"/>
</dbReference>
<dbReference type="EMBL" id="KN848073">
    <property type="protein sequence ID" value="KIX97605.1"/>
    <property type="molecule type" value="Genomic_DNA"/>
</dbReference>
<dbReference type="RefSeq" id="XP_016631728.1">
    <property type="nucleotide sequence ID" value="XM_016776883.1"/>
</dbReference>
<dbReference type="Proteomes" id="UP000053411">
    <property type="component" value="Unassembled WGS sequence"/>
</dbReference>
<reference evidence="1 2" key="1">
    <citation type="submission" date="2015-01" db="EMBL/GenBank/DDBJ databases">
        <title>The Genome Sequence of Fonsecaea multimorphosa CBS 102226.</title>
        <authorList>
            <consortium name="The Broad Institute Genomics Platform"/>
            <person name="Cuomo C."/>
            <person name="de Hoog S."/>
            <person name="Gorbushina A."/>
            <person name="Stielow B."/>
            <person name="Teixiera M."/>
            <person name="Abouelleil A."/>
            <person name="Chapman S.B."/>
            <person name="Priest M."/>
            <person name="Young S.K."/>
            <person name="Wortman J."/>
            <person name="Nusbaum C."/>
            <person name="Birren B."/>
        </authorList>
    </citation>
    <scope>NUCLEOTIDE SEQUENCE [LARGE SCALE GENOMIC DNA]</scope>
    <source>
        <strain evidence="1 2">CBS 102226</strain>
    </source>
</reference>
<dbReference type="OrthoDB" id="5150427at2759"/>
<sequence>MIVTEILDGIPVDDSVRTVRRNEVLLTDIPDPAPMNLWRDYPLLGAINLPVDHVPGKFMVPQGVFESDEIRLEYTRLMGRQPFYHRNADADEIAYHVTGTRQVLTELGTVDMEPGDFVRIPVGVSHDNNGIDDVHILFYIPQDVKEVVNPCKTAEYRMPPYPGWEQKNSVEFITEHLGEVGSDHSVFYTDEKMLLDNAKSDPSKMYVVRASGIEGTEWLYKSENIWIGSTMFSRSDATTYVRHRQADEIQIQTQGRRTLISQRGCLELEPGDFIAIPKGCAFTNIANEKNEYITCILRHPAAAKKPFTKIATQDAAERLAVFRGNSNGTRN</sequence>
<dbReference type="PANTHER" id="PTHR36440:SF1">
    <property type="entry name" value="PUTATIVE (AFU_ORTHOLOGUE AFUA_8G07350)-RELATED"/>
    <property type="match status" value="1"/>
</dbReference>
<evidence type="ECO:0000313" key="1">
    <source>
        <dbReference type="EMBL" id="KIX97605.1"/>
    </source>
</evidence>
<dbReference type="VEuPathDB" id="FungiDB:Z520_06383"/>
<evidence type="ECO:0000313" key="2">
    <source>
        <dbReference type="Proteomes" id="UP000053411"/>
    </source>
</evidence>
<dbReference type="InterPro" id="IPR011051">
    <property type="entry name" value="RmlC_Cupin_sf"/>
</dbReference>
<name>A0A0D2H6V8_9EURO</name>
<keyword evidence="2" id="KW-1185">Reference proteome</keyword>
<dbReference type="PANTHER" id="PTHR36440">
    <property type="entry name" value="PUTATIVE (AFU_ORTHOLOGUE AFUA_8G07350)-RELATED"/>
    <property type="match status" value="1"/>
</dbReference>
<organism evidence="1 2">
    <name type="scientific">Fonsecaea multimorphosa CBS 102226</name>
    <dbReference type="NCBI Taxonomy" id="1442371"/>
    <lineage>
        <taxon>Eukaryota</taxon>
        <taxon>Fungi</taxon>
        <taxon>Dikarya</taxon>
        <taxon>Ascomycota</taxon>
        <taxon>Pezizomycotina</taxon>
        <taxon>Eurotiomycetes</taxon>
        <taxon>Chaetothyriomycetidae</taxon>
        <taxon>Chaetothyriales</taxon>
        <taxon>Herpotrichiellaceae</taxon>
        <taxon>Fonsecaea</taxon>
    </lineage>
</organism>
<dbReference type="CDD" id="cd02208">
    <property type="entry name" value="cupin_RmlC-like"/>
    <property type="match status" value="2"/>
</dbReference>
<evidence type="ECO:0008006" key="3">
    <source>
        <dbReference type="Google" id="ProtNLM"/>
    </source>
</evidence>
<dbReference type="GeneID" id="27712129"/>
<dbReference type="SUPFAM" id="SSF51182">
    <property type="entry name" value="RmlC-like cupins"/>
    <property type="match status" value="1"/>
</dbReference>
<gene>
    <name evidence="1" type="ORF">Z520_06383</name>
</gene>
<dbReference type="AlphaFoldDB" id="A0A0D2H6V8"/>
<proteinExistence type="predicted"/>